<keyword evidence="1" id="KW-0732">Signal</keyword>
<evidence type="ECO:0000256" key="1">
    <source>
        <dbReference type="SAM" id="SignalP"/>
    </source>
</evidence>
<evidence type="ECO:0000313" key="3">
    <source>
        <dbReference type="Proteomes" id="UP000653454"/>
    </source>
</evidence>
<accession>A0A8S4FFM5</accession>
<evidence type="ECO:0000313" key="2">
    <source>
        <dbReference type="EMBL" id="CAG9126998.1"/>
    </source>
</evidence>
<feature type="chain" id="PRO_5035947103" evidence="1">
    <location>
        <begin position="22"/>
        <end position="305"/>
    </location>
</feature>
<proteinExistence type="predicted"/>
<gene>
    <name evidence="2" type="ORF">PLXY2_LOCUS8741</name>
</gene>
<dbReference type="AlphaFoldDB" id="A0A8S4FFM5"/>
<keyword evidence="3" id="KW-1185">Reference proteome</keyword>
<dbReference type="SUPFAM" id="SSF57501">
    <property type="entry name" value="Cystine-knot cytokines"/>
    <property type="match status" value="1"/>
</dbReference>
<reference evidence="2" key="1">
    <citation type="submission" date="2020-11" db="EMBL/GenBank/DDBJ databases">
        <authorList>
            <person name="Whiteford S."/>
        </authorList>
    </citation>
    <scope>NUCLEOTIDE SEQUENCE</scope>
</reference>
<dbReference type="Proteomes" id="UP000653454">
    <property type="component" value="Unassembled WGS sequence"/>
</dbReference>
<sequence length="305" mass="34903">MRRARVLVVIAFVVLVACVSGLRIPDQSLSNDYLDNEHQLLDREKRQMESFDEGDEYPISANQEEDSGFWDSVVMTSCLGLLVCLDLALPLTRVQAKQNTDEYLVEDQRTHMRKQNYVRQQRGFEKGALADGLGVAYTVESYDPESDEIPTLIFDYANMIRNDIILLDNSVETRTRKRGDTKVKKYNEAVMDPPCSCEYNVSKCAVDLNCIIRLLELKLTLQKRLKDLGEGFFPRFVEERNCTTKLCSPNYSCQPSLYELTVLKEKENYDRSSLNMPKSLAHMYVALKKPVTVACLCTSDFVDKN</sequence>
<dbReference type="EMBL" id="CAJHNJ030000033">
    <property type="protein sequence ID" value="CAG9126998.1"/>
    <property type="molecule type" value="Genomic_DNA"/>
</dbReference>
<dbReference type="Gene3D" id="2.10.90.10">
    <property type="entry name" value="Cystine-knot cytokines"/>
    <property type="match status" value="1"/>
</dbReference>
<name>A0A8S4FFM5_PLUXY</name>
<feature type="signal peptide" evidence="1">
    <location>
        <begin position="1"/>
        <end position="21"/>
    </location>
</feature>
<dbReference type="InterPro" id="IPR029034">
    <property type="entry name" value="Cystine-knot_cytokine"/>
</dbReference>
<organism evidence="2 3">
    <name type="scientific">Plutella xylostella</name>
    <name type="common">Diamondback moth</name>
    <name type="synonym">Plutella maculipennis</name>
    <dbReference type="NCBI Taxonomy" id="51655"/>
    <lineage>
        <taxon>Eukaryota</taxon>
        <taxon>Metazoa</taxon>
        <taxon>Ecdysozoa</taxon>
        <taxon>Arthropoda</taxon>
        <taxon>Hexapoda</taxon>
        <taxon>Insecta</taxon>
        <taxon>Pterygota</taxon>
        <taxon>Neoptera</taxon>
        <taxon>Endopterygota</taxon>
        <taxon>Lepidoptera</taxon>
        <taxon>Glossata</taxon>
        <taxon>Ditrysia</taxon>
        <taxon>Yponomeutoidea</taxon>
        <taxon>Plutellidae</taxon>
        <taxon>Plutella</taxon>
    </lineage>
</organism>
<comment type="caution">
    <text evidence="2">The sequence shown here is derived from an EMBL/GenBank/DDBJ whole genome shotgun (WGS) entry which is preliminary data.</text>
</comment>
<dbReference type="PROSITE" id="PS51257">
    <property type="entry name" value="PROKAR_LIPOPROTEIN"/>
    <property type="match status" value="1"/>
</dbReference>
<protein>
    <submittedName>
        <fullName evidence="2">(diamondback moth) hypothetical protein</fullName>
    </submittedName>
</protein>